<proteinExistence type="predicted"/>
<organism evidence="1 2">
    <name type="scientific">Effrenium voratum</name>
    <dbReference type="NCBI Taxonomy" id="2562239"/>
    <lineage>
        <taxon>Eukaryota</taxon>
        <taxon>Sar</taxon>
        <taxon>Alveolata</taxon>
        <taxon>Dinophyceae</taxon>
        <taxon>Suessiales</taxon>
        <taxon>Symbiodiniaceae</taxon>
        <taxon>Effrenium</taxon>
    </lineage>
</organism>
<protein>
    <submittedName>
        <fullName evidence="1">Uncharacterized protein</fullName>
    </submittedName>
</protein>
<keyword evidence="2" id="KW-1185">Reference proteome</keyword>
<reference evidence="1" key="1">
    <citation type="submission" date="2023-08" db="EMBL/GenBank/DDBJ databases">
        <authorList>
            <person name="Chen Y."/>
            <person name="Shah S."/>
            <person name="Dougan E. K."/>
            <person name="Thang M."/>
            <person name="Chan C."/>
        </authorList>
    </citation>
    <scope>NUCLEOTIDE SEQUENCE</scope>
</reference>
<dbReference type="AlphaFoldDB" id="A0AA36I7W2"/>
<dbReference type="Proteomes" id="UP001178507">
    <property type="component" value="Unassembled WGS sequence"/>
</dbReference>
<dbReference type="EMBL" id="CAUJNA010000797">
    <property type="protein sequence ID" value="CAJ1381304.1"/>
    <property type="molecule type" value="Genomic_DNA"/>
</dbReference>
<accession>A0AA36I7W2</accession>
<comment type="caution">
    <text evidence="1">The sequence shown here is derived from an EMBL/GenBank/DDBJ whole genome shotgun (WGS) entry which is preliminary data.</text>
</comment>
<name>A0AA36I7W2_9DINO</name>
<evidence type="ECO:0000313" key="1">
    <source>
        <dbReference type="EMBL" id="CAJ1381304.1"/>
    </source>
</evidence>
<evidence type="ECO:0000313" key="2">
    <source>
        <dbReference type="Proteomes" id="UP001178507"/>
    </source>
</evidence>
<sequence length="169" mass="18340">MLLDGLAESKCSGYPGVCGLPSTWSWELKYPKRPGTLEVSQISEAGDWNVLAPKLKRLRLTEASQHYPSDCDMESVEPADVFLCSPGTELGRDVNVQMSSANCWPSVGTASAGGTTTSLRTCQDAGAAKGSGASQEWRAQIHQRALEEMRRYRQALRNCEVGVTVRQCG</sequence>
<gene>
    <name evidence="1" type="ORF">EVOR1521_LOCUS9029</name>
</gene>